<sequence>MHPLSLAFLTIPDAGPVEAIRIAARAGFTHVGLRLLPATASEPGYPLSDDDGLLRETQAALRDTGVRVGDVEIVHLKPDTEIADCRPFLDRVAMLDARYVTVVGDDELEARLIDNFARLCEMAAPLGITANLEPMTWTRTACLAQALRVVEQACQPNVGILVDALHFHSAGSSLDELRTLPASWLPLAQICDAPLDFARDPDTVRQLARTARLFPGEGELDLRSFLSRIPESAIISVEVPNREMLACLTPMQRAERAWRSAVNLLEMSGCLGGER</sequence>
<comment type="caution">
    <text evidence="2">The sequence shown here is derived from an EMBL/GenBank/DDBJ whole genome shotgun (WGS) entry which is preliminary data.</text>
</comment>
<dbReference type="SUPFAM" id="SSF51658">
    <property type="entry name" value="Xylose isomerase-like"/>
    <property type="match status" value="1"/>
</dbReference>
<dbReference type="AlphaFoldDB" id="A0A4R1BGT4"/>
<proteinExistence type="predicted"/>
<evidence type="ECO:0000313" key="3">
    <source>
        <dbReference type="Proteomes" id="UP000295443"/>
    </source>
</evidence>
<keyword evidence="2" id="KW-0413">Isomerase</keyword>
<dbReference type="Gene3D" id="3.20.20.150">
    <property type="entry name" value="Divalent-metal-dependent TIM barrel enzymes"/>
    <property type="match status" value="1"/>
</dbReference>
<feature type="domain" description="Xylose isomerase-like TIM barrel" evidence="1">
    <location>
        <begin position="21"/>
        <end position="264"/>
    </location>
</feature>
<dbReference type="GO" id="GO:0016853">
    <property type="term" value="F:isomerase activity"/>
    <property type="evidence" value="ECO:0007669"/>
    <property type="project" value="UniProtKB-KW"/>
</dbReference>
<keyword evidence="3" id="KW-1185">Reference proteome</keyword>
<dbReference type="InterPro" id="IPR013022">
    <property type="entry name" value="Xyl_isomerase-like_TIM-brl"/>
</dbReference>
<dbReference type="EMBL" id="SJZB01000018">
    <property type="protein sequence ID" value="TCJ16377.1"/>
    <property type="molecule type" value="Genomic_DNA"/>
</dbReference>
<dbReference type="PANTHER" id="PTHR12110">
    <property type="entry name" value="HYDROXYPYRUVATE ISOMERASE"/>
    <property type="match status" value="1"/>
</dbReference>
<dbReference type="OrthoDB" id="9072761at2"/>
<name>A0A4R1BGT4_9PROT</name>
<reference evidence="2 3" key="1">
    <citation type="submission" date="2019-03" db="EMBL/GenBank/DDBJ databases">
        <title>Genome sequence of Thiobacillaceae bacterium LSR1, a sulfur-oxidizing bacterium isolated from freshwater sediment.</title>
        <authorList>
            <person name="Li S."/>
        </authorList>
    </citation>
    <scope>NUCLEOTIDE SEQUENCE [LARGE SCALE GENOMIC DNA]</scope>
    <source>
        <strain evidence="2 3">LSR1</strain>
    </source>
</reference>
<evidence type="ECO:0000313" key="2">
    <source>
        <dbReference type="EMBL" id="TCJ16377.1"/>
    </source>
</evidence>
<dbReference type="Pfam" id="PF01261">
    <property type="entry name" value="AP_endonuc_2"/>
    <property type="match status" value="1"/>
</dbReference>
<protein>
    <submittedName>
        <fullName evidence="2">Sugar phosphate isomerase/epimerase</fullName>
    </submittedName>
</protein>
<organism evidence="2 3">
    <name type="scientific">Parasulfuritortus cantonensis</name>
    <dbReference type="NCBI Taxonomy" id="2528202"/>
    <lineage>
        <taxon>Bacteria</taxon>
        <taxon>Pseudomonadati</taxon>
        <taxon>Pseudomonadota</taxon>
        <taxon>Betaproteobacteria</taxon>
        <taxon>Nitrosomonadales</taxon>
        <taxon>Thiobacillaceae</taxon>
        <taxon>Parasulfuritortus</taxon>
    </lineage>
</organism>
<accession>A0A4R1BGT4</accession>
<evidence type="ECO:0000259" key="1">
    <source>
        <dbReference type="Pfam" id="PF01261"/>
    </source>
</evidence>
<dbReference type="InterPro" id="IPR036237">
    <property type="entry name" value="Xyl_isomerase-like_sf"/>
</dbReference>
<gene>
    <name evidence="2" type="ORF">EZJ19_05000</name>
</gene>
<dbReference type="InterPro" id="IPR050312">
    <property type="entry name" value="IolE/XylAMocC-like"/>
</dbReference>
<dbReference type="Proteomes" id="UP000295443">
    <property type="component" value="Unassembled WGS sequence"/>
</dbReference>
<dbReference type="PANTHER" id="PTHR12110:SF48">
    <property type="entry name" value="BLL3656 PROTEIN"/>
    <property type="match status" value="1"/>
</dbReference>